<evidence type="ECO:0000313" key="2">
    <source>
        <dbReference type="Proteomes" id="UP000270924"/>
    </source>
</evidence>
<proteinExistence type="predicted"/>
<dbReference type="EMBL" id="UYWW01001816">
    <property type="protein sequence ID" value="VDM11040.1"/>
    <property type="molecule type" value="Genomic_DNA"/>
</dbReference>
<dbReference type="AlphaFoldDB" id="A0A3P7DMD5"/>
<organism evidence="1 2">
    <name type="scientific">Wuchereria bancrofti</name>
    <dbReference type="NCBI Taxonomy" id="6293"/>
    <lineage>
        <taxon>Eukaryota</taxon>
        <taxon>Metazoa</taxon>
        <taxon>Ecdysozoa</taxon>
        <taxon>Nematoda</taxon>
        <taxon>Chromadorea</taxon>
        <taxon>Rhabditida</taxon>
        <taxon>Spirurina</taxon>
        <taxon>Spiruromorpha</taxon>
        <taxon>Filarioidea</taxon>
        <taxon>Onchocercidae</taxon>
        <taxon>Wuchereria</taxon>
    </lineage>
</organism>
<dbReference type="InParanoid" id="A0A3P7DMD5"/>
<sequence>MSRLQALHIQNDAMLTNTFISVQENTKQLCSDECVANDTISSLIILSEKILAQCNSERIARILLLLVNDTLNLIEWNLIDNSNYCNIPKNE</sequence>
<evidence type="ECO:0000313" key="1">
    <source>
        <dbReference type="EMBL" id="VDM11040.1"/>
    </source>
</evidence>
<reference evidence="1 2" key="1">
    <citation type="submission" date="2018-11" db="EMBL/GenBank/DDBJ databases">
        <authorList>
            <consortium name="Pathogen Informatics"/>
        </authorList>
    </citation>
    <scope>NUCLEOTIDE SEQUENCE [LARGE SCALE GENOMIC DNA]</scope>
</reference>
<gene>
    <name evidence="1" type="ORF">WBA_LOCUS4426</name>
</gene>
<name>A0A3P7DMD5_WUCBA</name>
<keyword evidence="2" id="KW-1185">Reference proteome</keyword>
<protein>
    <submittedName>
        <fullName evidence="1">Uncharacterized protein</fullName>
    </submittedName>
</protein>
<dbReference type="Proteomes" id="UP000270924">
    <property type="component" value="Unassembled WGS sequence"/>
</dbReference>
<accession>A0A3P7DMD5</accession>